<dbReference type="Proteomes" id="UP001264519">
    <property type="component" value="Unassembled WGS sequence"/>
</dbReference>
<dbReference type="EMBL" id="JARWAK010000013">
    <property type="protein sequence ID" value="MDR5867919.1"/>
    <property type="molecule type" value="Genomic_DNA"/>
</dbReference>
<reference evidence="2 3" key="1">
    <citation type="submission" date="2023-04" db="EMBL/GenBank/DDBJ databases">
        <title>A long-awaited taxogenomic arrangement of the family Halomonadaceae.</title>
        <authorList>
            <person name="De La Haba R."/>
            <person name="Chuvochina M."/>
            <person name="Wittouck S."/>
            <person name="Arahal D.R."/>
            <person name="Sanchez-Porro C."/>
            <person name="Hugenholtz P."/>
            <person name="Ventosa A."/>
        </authorList>
    </citation>
    <scope>NUCLEOTIDE SEQUENCE [LARGE SCALE GENOMIC DNA]</scope>
    <source>
        <strain evidence="2 3">DSM 23530</strain>
    </source>
</reference>
<sequence>MATQTRAETRRSELDQAASFDSITSGAIASFTGEVDATPAAGFAGQVDARAMSTAQQTAMAQQNIAEQARPGIVGRVAAMVAGVANPAAGMAVDTVARGYDAAQDAEAHNAEFGTNVDTGLASNIGRQAVGTIGGLAGSRAGGLLGGRLGSAFGAPGAIAGALGGSALGGSLGRSVAMDGFDGSGSTPGTGMGAEGDATMVSDASTPGAVQTPSVATPAYGPVDFDGYASYAAAFYS</sequence>
<evidence type="ECO:0000313" key="2">
    <source>
        <dbReference type="EMBL" id="MDR5867919.1"/>
    </source>
</evidence>
<keyword evidence="3" id="KW-1185">Reference proteome</keyword>
<organism evidence="2 3">
    <name type="scientific">Halomonas koreensis</name>
    <dbReference type="NCBI Taxonomy" id="245385"/>
    <lineage>
        <taxon>Bacteria</taxon>
        <taxon>Pseudomonadati</taxon>
        <taxon>Pseudomonadota</taxon>
        <taxon>Gammaproteobacteria</taxon>
        <taxon>Oceanospirillales</taxon>
        <taxon>Halomonadaceae</taxon>
        <taxon>Halomonas</taxon>
    </lineage>
</organism>
<proteinExistence type="predicted"/>
<feature type="compositionally biased region" description="Polar residues" evidence="1">
    <location>
        <begin position="202"/>
        <end position="215"/>
    </location>
</feature>
<gene>
    <name evidence="2" type="ORF">QC818_14095</name>
</gene>
<feature type="region of interest" description="Disordered" evidence="1">
    <location>
        <begin position="180"/>
        <end position="215"/>
    </location>
</feature>
<dbReference type="RefSeq" id="WP_309653500.1">
    <property type="nucleotide sequence ID" value="NZ_JARWAK010000013.1"/>
</dbReference>
<name>A0ABU1G670_9GAMM</name>
<accession>A0ABU1G670</accession>
<evidence type="ECO:0008006" key="4">
    <source>
        <dbReference type="Google" id="ProtNLM"/>
    </source>
</evidence>
<comment type="caution">
    <text evidence="2">The sequence shown here is derived from an EMBL/GenBank/DDBJ whole genome shotgun (WGS) entry which is preliminary data.</text>
</comment>
<protein>
    <recommendedName>
        <fullName evidence="4">Tail tape measure protein</fullName>
    </recommendedName>
</protein>
<evidence type="ECO:0000313" key="3">
    <source>
        <dbReference type="Proteomes" id="UP001264519"/>
    </source>
</evidence>
<feature type="compositionally biased region" description="Gly residues" evidence="1">
    <location>
        <begin position="182"/>
        <end position="194"/>
    </location>
</feature>
<evidence type="ECO:0000256" key="1">
    <source>
        <dbReference type="SAM" id="MobiDB-lite"/>
    </source>
</evidence>